<reference evidence="1 2" key="1">
    <citation type="journal article" date="2014" name="BMC Genomics">
        <title>Adaptive genomic structural variation in the grape powdery mildew pathogen, Erysiphe necator.</title>
        <authorList>
            <person name="Jones L."/>
            <person name="Riaz S."/>
            <person name="Morales-Cruz A."/>
            <person name="Amrine K.C."/>
            <person name="McGuire B."/>
            <person name="Gubler W.D."/>
            <person name="Walker M.A."/>
            <person name="Cantu D."/>
        </authorList>
    </citation>
    <scope>NUCLEOTIDE SEQUENCE [LARGE SCALE GENOMIC DNA]</scope>
    <source>
        <strain evidence="2">c</strain>
    </source>
</reference>
<dbReference type="Proteomes" id="UP000030854">
    <property type="component" value="Unassembled WGS sequence"/>
</dbReference>
<dbReference type="HOGENOM" id="CLU_002055_2_0_1"/>
<name>A0A0B1P2Y3_UNCNE</name>
<dbReference type="STRING" id="52586.A0A0B1P2Y3"/>
<keyword evidence="2" id="KW-1185">Reference proteome</keyword>
<evidence type="ECO:0000313" key="1">
    <source>
        <dbReference type="EMBL" id="KHJ33052.1"/>
    </source>
</evidence>
<comment type="caution">
    <text evidence="1">The sequence shown here is derived from an EMBL/GenBank/DDBJ whole genome shotgun (WGS) entry which is preliminary data.</text>
</comment>
<evidence type="ECO:0000313" key="2">
    <source>
        <dbReference type="Proteomes" id="UP000030854"/>
    </source>
</evidence>
<dbReference type="AlphaFoldDB" id="A0A0B1P2Y3"/>
<protein>
    <submittedName>
        <fullName evidence="1">Uncharacterized protein</fullName>
    </submittedName>
</protein>
<organism evidence="1 2">
    <name type="scientific">Uncinula necator</name>
    <name type="common">Grape powdery mildew</name>
    <dbReference type="NCBI Taxonomy" id="52586"/>
    <lineage>
        <taxon>Eukaryota</taxon>
        <taxon>Fungi</taxon>
        <taxon>Dikarya</taxon>
        <taxon>Ascomycota</taxon>
        <taxon>Pezizomycotina</taxon>
        <taxon>Leotiomycetes</taxon>
        <taxon>Erysiphales</taxon>
        <taxon>Erysiphaceae</taxon>
        <taxon>Erysiphe</taxon>
    </lineage>
</organism>
<dbReference type="EMBL" id="JNVN01001653">
    <property type="protein sequence ID" value="KHJ33052.1"/>
    <property type="molecule type" value="Genomic_DNA"/>
</dbReference>
<gene>
    <name evidence="1" type="ORF">EV44_g3743</name>
</gene>
<proteinExistence type="predicted"/>
<sequence>MQAVKSTIEQIVQTKVPLILRTVSRSLYDCLVKLSTAQEERIMIDLMSPCQSYERREIAEVMWIDGKCNPADSMTKIKASSALQKLINTNKPNLTQIEWVERTADLKINIQDGLKVPI</sequence>
<accession>A0A0B1P2Y3</accession>